<dbReference type="EMBL" id="EAAA01001137">
    <property type="status" value="NOT_ANNOTATED_CDS"/>
    <property type="molecule type" value="Genomic_DNA"/>
</dbReference>
<reference evidence="1" key="3">
    <citation type="submission" date="2025-08" db="UniProtKB">
        <authorList>
            <consortium name="Ensembl"/>
        </authorList>
    </citation>
    <scope>IDENTIFICATION</scope>
</reference>
<evidence type="ECO:0000313" key="1">
    <source>
        <dbReference type="Ensembl" id="ENSCINP00000031923.1"/>
    </source>
</evidence>
<dbReference type="Proteomes" id="UP000008144">
    <property type="component" value="Chromosome 14"/>
</dbReference>
<sequence length="240" mass="28149">MEDISRKIMDRQNKIQLDISAPLDENATHWLAWCLSNVSDLEIDEEELSAQNRIILHEAVERLTNPQDLTVNDVNGDRWSKYWVLYGDHLDQPDNVMQILQLPLGKIEILNICVRMTDSTTQALLPHLDVMDKLGLVSVYNDMNLNPYIEDISRKIMDRQNKIQIWMEGPAVKHVRPLFQCLDKISKLYLGMKHLTSENNRLLEEAIQRLHSPQDFVLEEIVDVHTDKDQYLAQYKEFWQ</sequence>
<reference evidence="1" key="4">
    <citation type="submission" date="2025-09" db="UniProtKB">
        <authorList>
            <consortium name="Ensembl"/>
        </authorList>
    </citation>
    <scope>IDENTIFICATION</scope>
</reference>
<dbReference type="HOGENOM" id="CLU_1156039_0_0_1"/>
<keyword evidence="2" id="KW-1185">Reference proteome</keyword>
<evidence type="ECO:0000313" key="2">
    <source>
        <dbReference type="Proteomes" id="UP000008144"/>
    </source>
</evidence>
<dbReference type="EMBL" id="EAAA01001138">
    <property type="status" value="NOT_ANNOTATED_CDS"/>
    <property type="molecule type" value="Genomic_DNA"/>
</dbReference>
<proteinExistence type="predicted"/>
<accession>H2XQI9</accession>
<dbReference type="InParanoid" id="H2XQI9"/>
<dbReference type="Ensembl" id="ENSCINT00000030566.1">
    <property type="protein sequence ID" value="ENSCINP00000031923.1"/>
    <property type="gene ID" value="ENSCING00000022003.1"/>
</dbReference>
<reference evidence="1" key="2">
    <citation type="journal article" date="2008" name="Genome Biol.">
        <title>Improved genome assembly and evidence-based global gene model set for the chordate Ciona intestinalis: new insight into intron and operon populations.</title>
        <authorList>
            <person name="Satou Y."/>
            <person name="Mineta K."/>
            <person name="Ogasawara M."/>
            <person name="Sasakura Y."/>
            <person name="Shoguchi E."/>
            <person name="Ueno K."/>
            <person name="Yamada L."/>
            <person name="Matsumoto J."/>
            <person name="Wasserscheid J."/>
            <person name="Dewar K."/>
            <person name="Wiley G.B."/>
            <person name="Macmil S.L."/>
            <person name="Roe B.A."/>
            <person name="Zeller R.W."/>
            <person name="Hastings K.E."/>
            <person name="Lemaire P."/>
            <person name="Lindquist E."/>
            <person name="Endo T."/>
            <person name="Hotta K."/>
            <person name="Inaba K."/>
        </authorList>
    </citation>
    <scope>NUCLEOTIDE SEQUENCE [LARGE SCALE GENOMIC DNA]</scope>
    <source>
        <strain evidence="1">wild type</strain>
    </source>
</reference>
<reference evidence="2" key="1">
    <citation type="journal article" date="2002" name="Science">
        <title>The draft genome of Ciona intestinalis: insights into chordate and vertebrate origins.</title>
        <authorList>
            <person name="Dehal P."/>
            <person name="Satou Y."/>
            <person name="Campbell R.K."/>
            <person name="Chapman J."/>
            <person name="Degnan B."/>
            <person name="De Tomaso A."/>
            <person name="Davidson B."/>
            <person name="Di Gregorio A."/>
            <person name="Gelpke M."/>
            <person name="Goodstein D.M."/>
            <person name="Harafuji N."/>
            <person name="Hastings K.E."/>
            <person name="Ho I."/>
            <person name="Hotta K."/>
            <person name="Huang W."/>
            <person name="Kawashima T."/>
            <person name="Lemaire P."/>
            <person name="Martinez D."/>
            <person name="Meinertzhagen I.A."/>
            <person name="Necula S."/>
            <person name="Nonaka M."/>
            <person name="Putnam N."/>
            <person name="Rash S."/>
            <person name="Saiga H."/>
            <person name="Satake M."/>
            <person name="Terry A."/>
            <person name="Yamada L."/>
            <person name="Wang H.G."/>
            <person name="Awazu S."/>
            <person name="Azumi K."/>
            <person name="Boore J."/>
            <person name="Branno M."/>
            <person name="Chin-Bow S."/>
            <person name="DeSantis R."/>
            <person name="Doyle S."/>
            <person name="Francino P."/>
            <person name="Keys D.N."/>
            <person name="Haga S."/>
            <person name="Hayashi H."/>
            <person name="Hino K."/>
            <person name="Imai K.S."/>
            <person name="Inaba K."/>
            <person name="Kano S."/>
            <person name="Kobayashi K."/>
            <person name="Kobayashi M."/>
            <person name="Lee B.I."/>
            <person name="Makabe K.W."/>
            <person name="Manohar C."/>
            <person name="Matassi G."/>
            <person name="Medina M."/>
            <person name="Mochizuki Y."/>
            <person name="Mount S."/>
            <person name="Morishita T."/>
            <person name="Miura S."/>
            <person name="Nakayama A."/>
            <person name="Nishizaka S."/>
            <person name="Nomoto H."/>
            <person name="Ohta F."/>
            <person name="Oishi K."/>
            <person name="Rigoutsos I."/>
            <person name="Sano M."/>
            <person name="Sasaki A."/>
            <person name="Sasakura Y."/>
            <person name="Shoguchi E."/>
            <person name="Shin-i T."/>
            <person name="Spagnuolo A."/>
            <person name="Stainier D."/>
            <person name="Suzuki M.M."/>
            <person name="Tassy O."/>
            <person name="Takatori N."/>
            <person name="Tokuoka M."/>
            <person name="Yagi K."/>
            <person name="Yoshizaki F."/>
            <person name="Wada S."/>
            <person name="Zhang C."/>
            <person name="Hyatt P.D."/>
            <person name="Larimer F."/>
            <person name="Detter C."/>
            <person name="Doggett N."/>
            <person name="Glavina T."/>
            <person name="Hawkins T."/>
            <person name="Richardson P."/>
            <person name="Lucas S."/>
            <person name="Kohara Y."/>
            <person name="Levine M."/>
            <person name="Satoh N."/>
            <person name="Rokhsar D.S."/>
        </authorList>
    </citation>
    <scope>NUCLEOTIDE SEQUENCE [LARGE SCALE GENOMIC DNA]</scope>
</reference>
<dbReference type="GeneTree" id="ENSGT00390000012883"/>
<protein>
    <submittedName>
        <fullName evidence="1">Uncharacterized protein</fullName>
    </submittedName>
</protein>
<name>H2XQI9_CIOIN</name>
<organism evidence="1 2">
    <name type="scientific">Ciona intestinalis</name>
    <name type="common">Transparent sea squirt</name>
    <name type="synonym">Ascidia intestinalis</name>
    <dbReference type="NCBI Taxonomy" id="7719"/>
    <lineage>
        <taxon>Eukaryota</taxon>
        <taxon>Metazoa</taxon>
        <taxon>Chordata</taxon>
        <taxon>Tunicata</taxon>
        <taxon>Ascidiacea</taxon>
        <taxon>Phlebobranchia</taxon>
        <taxon>Cionidae</taxon>
        <taxon>Ciona</taxon>
    </lineage>
</organism>
<dbReference type="AlphaFoldDB" id="H2XQI9"/>